<dbReference type="OrthoDB" id="445677at2759"/>
<feature type="domain" description="BCNT-C" evidence="3">
    <location>
        <begin position="138"/>
        <end position="216"/>
    </location>
</feature>
<comment type="caution">
    <text evidence="4">The sequence shown here is derived from an EMBL/GenBank/DDBJ whole genome shotgun (WGS) entry which is preliminary data.</text>
</comment>
<evidence type="ECO:0000313" key="5">
    <source>
        <dbReference type="Proteomes" id="UP000294530"/>
    </source>
</evidence>
<dbReference type="Proteomes" id="UP000294530">
    <property type="component" value="Unassembled WGS sequence"/>
</dbReference>
<organism evidence="4 5">
    <name type="scientific">Bremia lactucae</name>
    <name type="common">Lettuce downy mildew</name>
    <dbReference type="NCBI Taxonomy" id="4779"/>
    <lineage>
        <taxon>Eukaryota</taxon>
        <taxon>Sar</taxon>
        <taxon>Stramenopiles</taxon>
        <taxon>Oomycota</taxon>
        <taxon>Peronosporomycetes</taxon>
        <taxon>Peronosporales</taxon>
        <taxon>Peronosporaceae</taxon>
        <taxon>Bremia</taxon>
    </lineage>
</organism>
<dbReference type="PANTHER" id="PTHR48407:SF1">
    <property type="entry name" value="CRANIOFACIAL DEVELOPMENT PROTEIN 1"/>
    <property type="match status" value="1"/>
</dbReference>
<evidence type="ECO:0000313" key="4">
    <source>
        <dbReference type="EMBL" id="TDH68246.1"/>
    </source>
</evidence>
<protein>
    <recommendedName>
        <fullName evidence="3">BCNT-C domain-containing protein</fullName>
    </recommendedName>
</protein>
<dbReference type="InterPro" id="IPR011421">
    <property type="entry name" value="BCNT-C"/>
</dbReference>
<keyword evidence="1" id="KW-0175">Coiled coil</keyword>
<feature type="region of interest" description="Disordered" evidence="2">
    <location>
        <begin position="1"/>
        <end position="47"/>
    </location>
</feature>
<dbReference type="Pfam" id="PF07572">
    <property type="entry name" value="BCNT"/>
    <property type="match status" value="1"/>
</dbReference>
<dbReference type="RefSeq" id="XP_067817745.1">
    <property type="nucleotide sequence ID" value="XM_067961345.1"/>
</dbReference>
<dbReference type="PANTHER" id="PTHR48407">
    <property type="entry name" value="CRANIOFACIAL DEVELOPMENT PROTEIN 1"/>
    <property type="match status" value="1"/>
</dbReference>
<dbReference type="AlphaFoldDB" id="A0A976FKU9"/>
<dbReference type="PROSITE" id="PS51279">
    <property type="entry name" value="BCNT_C"/>
    <property type="match status" value="1"/>
</dbReference>
<reference evidence="4 5" key="1">
    <citation type="journal article" date="2021" name="Genome Biol.">
        <title>AFLAP: assembly-free linkage analysis pipeline using k-mers from genome sequencing data.</title>
        <authorList>
            <person name="Fletcher K."/>
            <person name="Zhang L."/>
            <person name="Gil J."/>
            <person name="Han R."/>
            <person name="Cavanaugh K."/>
            <person name="Michelmore R."/>
        </authorList>
    </citation>
    <scope>NUCLEOTIDE SEQUENCE [LARGE SCALE GENOMIC DNA]</scope>
    <source>
        <strain evidence="4 5">SF5</strain>
    </source>
</reference>
<feature type="compositionally biased region" description="Acidic residues" evidence="2">
    <location>
        <begin position="1"/>
        <end position="12"/>
    </location>
</feature>
<gene>
    <name evidence="4" type="ORF">CCR75_003248</name>
</gene>
<dbReference type="InterPro" id="IPR027124">
    <property type="entry name" value="Swc5/CFDP1/2"/>
</dbReference>
<sequence>MVSSDEDDDDYVPEASQVDLEEDKNDVNADGSLEKRDSVKTNSDLDQLWEDMNVPTSVSKMAADKTAKLLCTLTKKTKCLADKNQKRKLREFAMPILGVDVKRSRRDLTETSAIKQKAEQVIKFAGKEYKVSTRGAVTRGEKGLDKVLASFDEPRKVSTIEKSSLDWDTFKEVQGIEDELTHLTKDGYLEKQEFLQRLDQKRFDIEKAEREKQRKLQQLK</sequence>
<accession>A0A976FKU9</accession>
<name>A0A976FKU9_BRELC</name>
<dbReference type="GeneID" id="94347016"/>
<evidence type="ECO:0000259" key="3">
    <source>
        <dbReference type="PROSITE" id="PS51279"/>
    </source>
</evidence>
<evidence type="ECO:0000256" key="2">
    <source>
        <dbReference type="SAM" id="MobiDB-lite"/>
    </source>
</evidence>
<dbReference type="KEGG" id="blac:94347016"/>
<evidence type="ECO:0000256" key="1">
    <source>
        <dbReference type="SAM" id="Coils"/>
    </source>
</evidence>
<dbReference type="EMBL" id="SHOA02000003">
    <property type="protein sequence ID" value="TDH68246.1"/>
    <property type="molecule type" value="Genomic_DNA"/>
</dbReference>
<keyword evidence="5" id="KW-1185">Reference proteome</keyword>
<proteinExistence type="predicted"/>
<feature type="coiled-coil region" evidence="1">
    <location>
        <begin position="191"/>
        <end position="218"/>
    </location>
</feature>